<keyword evidence="4" id="KW-0597">Phosphoprotein</keyword>
<dbReference type="Proteomes" id="UP000187172">
    <property type="component" value="Unassembled WGS sequence"/>
</dbReference>
<feature type="domain" description="HTH araC/xylS-type" evidence="5">
    <location>
        <begin position="422"/>
        <end position="520"/>
    </location>
</feature>
<gene>
    <name evidence="7" type="ORF">BK138_07600</name>
</gene>
<evidence type="ECO:0000256" key="2">
    <source>
        <dbReference type="ARBA" id="ARBA00023125"/>
    </source>
</evidence>
<dbReference type="InterPro" id="IPR020449">
    <property type="entry name" value="Tscrpt_reg_AraC-type_HTH"/>
</dbReference>
<comment type="caution">
    <text evidence="7">The sequence shown here is derived from an EMBL/GenBank/DDBJ whole genome shotgun (WGS) entry which is preliminary data.</text>
</comment>
<dbReference type="AlphaFoldDB" id="A0A1R1F2P3"/>
<reference evidence="7 8" key="1">
    <citation type="submission" date="2016-11" db="EMBL/GenBank/DDBJ databases">
        <title>Paenibacillus species isolates.</title>
        <authorList>
            <person name="Beno S.M."/>
        </authorList>
    </citation>
    <scope>NUCLEOTIDE SEQUENCE [LARGE SCALE GENOMIC DNA]</scope>
    <source>
        <strain evidence="7 8">FSL R5-0378</strain>
    </source>
</reference>
<protein>
    <recommendedName>
        <fullName evidence="9">DNA-binding response regulator</fullName>
    </recommendedName>
</protein>
<dbReference type="InterPro" id="IPR001789">
    <property type="entry name" value="Sig_transdc_resp-reg_receiver"/>
</dbReference>
<dbReference type="InterPro" id="IPR018060">
    <property type="entry name" value="HTH_AraC"/>
</dbReference>
<evidence type="ECO:0000313" key="8">
    <source>
        <dbReference type="Proteomes" id="UP000187172"/>
    </source>
</evidence>
<dbReference type="InterPro" id="IPR009057">
    <property type="entry name" value="Homeodomain-like_sf"/>
</dbReference>
<evidence type="ECO:0000256" key="1">
    <source>
        <dbReference type="ARBA" id="ARBA00023015"/>
    </source>
</evidence>
<dbReference type="InterPro" id="IPR011006">
    <property type="entry name" value="CheY-like_superfamily"/>
</dbReference>
<evidence type="ECO:0000259" key="6">
    <source>
        <dbReference type="PROSITE" id="PS50110"/>
    </source>
</evidence>
<dbReference type="GO" id="GO:0003700">
    <property type="term" value="F:DNA-binding transcription factor activity"/>
    <property type="evidence" value="ECO:0007669"/>
    <property type="project" value="InterPro"/>
</dbReference>
<accession>A0A1R1F2P3</accession>
<dbReference type="RefSeq" id="WP_076167922.1">
    <property type="nucleotide sequence ID" value="NZ_MRTP01000001.1"/>
</dbReference>
<feature type="domain" description="Response regulatory" evidence="6">
    <location>
        <begin position="3"/>
        <end position="120"/>
    </location>
</feature>
<dbReference type="PRINTS" id="PR00032">
    <property type="entry name" value="HTHARAC"/>
</dbReference>
<dbReference type="Pfam" id="PF00072">
    <property type="entry name" value="Response_reg"/>
    <property type="match status" value="1"/>
</dbReference>
<keyword evidence="2" id="KW-0238">DNA-binding</keyword>
<dbReference type="SMART" id="SM00342">
    <property type="entry name" value="HTH_ARAC"/>
    <property type="match status" value="1"/>
</dbReference>
<dbReference type="STRING" id="297318.BK138_07600"/>
<dbReference type="PROSITE" id="PS50110">
    <property type="entry name" value="RESPONSE_REGULATORY"/>
    <property type="match status" value="1"/>
</dbReference>
<keyword evidence="8" id="KW-1185">Reference proteome</keyword>
<dbReference type="SMART" id="SM00448">
    <property type="entry name" value="REC"/>
    <property type="match status" value="1"/>
</dbReference>
<evidence type="ECO:0000256" key="4">
    <source>
        <dbReference type="PROSITE-ProRule" id="PRU00169"/>
    </source>
</evidence>
<dbReference type="GO" id="GO:0043565">
    <property type="term" value="F:sequence-specific DNA binding"/>
    <property type="evidence" value="ECO:0007669"/>
    <property type="project" value="InterPro"/>
</dbReference>
<dbReference type="EMBL" id="MRTP01000001">
    <property type="protein sequence ID" value="OMF58379.1"/>
    <property type="molecule type" value="Genomic_DNA"/>
</dbReference>
<dbReference type="SUPFAM" id="SSF46689">
    <property type="entry name" value="Homeodomain-like"/>
    <property type="match status" value="2"/>
</dbReference>
<dbReference type="PROSITE" id="PS01124">
    <property type="entry name" value="HTH_ARAC_FAMILY_2"/>
    <property type="match status" value="1"/>
</dbReference>
<evidence type="ECO:0008006" key="9">
    <source>
        <dbReference type="Google" id="ProtNLM"/>
    </source>
</evidence>
<dbReference type="Gene3D" id="1.10.10.60">
    <property type="entry name" value="Homeodomain-like"/>
    <property type="match status" value="2"/>
</dbReference>
<dbReference type="InterPro" id="IPR041522">
    <property type="entry name" value="CdaR_GGDEF"/>
</dbReference>
<dbReference type="GO" id="GO:0000160">
    <property type="term" value="P:phosphorelay signal transduction system"/>
    <property type="evidence" value="ECO:0007669"/>
    <property type="project" value="InterPro"/>
</dbReference>
<dbReference type="PANTHER" id="PTHR43280:SF10">
    <property type="entry name" value="REGULATORY PROTEIN POCR"/>
    <property type="match status" value="1"/>
</dbReference>
<evidence type="ECO:0000256" key="3">
    <source>
        <dbReference type="ARBA" id="ARBA00023163"/>
    </source>
</evidence>
<organism evidence="7 8">
    <name type="scientific">Paenibacillus rhizosphaerae</name>
    <dbReference type="NCBI Taxonomy" id="297318"/>
    <lineage>
        <taxon>Bacteria</taxon>
        <taxon>Bacillati</taxon>
        <taxon>Bacillota</taxon>
        <taxon>Bacilli</taxon>
        <taxon>Bacillales</taxon>
        <taxon>Paenibacillaceae</taxon>
        <taxon>Paenibacillus</taxon>
    </lineage>
</organism>
<dbReference type="CDD" id="cd17536">
    <property type="entry name" value="REC_YesN-like"/>
    <property type="match status" value="1"/>
</dbReference>
<keyword evidence="1" id="KW-0805">Transcription regulation</keyword>
<proteinExistence type="predicted"/>
<feature type="modified residue" description="4-aspartylphosphate" evidence="4">
    <location>
        <position position="55"/>
    </location>
</feature>
<dbReference type="SUPFAM" id="SSF52172">
    <property type="entry name" value="CheY-like"/>
    <property type="match status" value="1"/>
</dbReference>
<dbReference type="Pfam" id="PF17853">
    <property type="entry name" value="GGDEF_2"/>
    <property type="match status" value="1"/>
</dbReference>
<dbReference type="Pfam" id="PF12833">
    <property type="entry name" value="HTH_18"/>
    <property type="match status" value="1"/>
</dbReference>
<dbReference type="Gene3D" id="3.40.50.2300">
    <property type="match status" value="1"/>
</dbReference>
<evidence type="ECO:0000313" key="7">
    <source>
        <dbReference type="EMBL" id="OMF58379.1"/>
    </source>
</evidence>
<name>A0A1R1F2P3_9BACL</name>
<evidence type="ECO:0000259" key="5">
    <source>
        <dbReference type="PROSITE" id="PS01124"/>
    </source>
</evidence>
<keyword evidence="3" id="KW-0804">Transcription</keyword>
<dbReference type="PANTHER" id="PTHR43280">
    <property type="entry name" value="ARAC-FAMILY TRANSCRIPTIONAL REGULATOR"/>
    <property type="match status" value="1"/>
</dbReference>
<sequence length="521" mass="59610">MYKVLIVDDEILDLEGMRSFIPWAELGLEVTGAVNNGFDALALLERQPVDILVTDVHMPSMTGLELARKAREFAGRLRVIFVSGYQDFHYVKEAIALNAFSYVLKPMDDKELTDALRTVVQQLDQEKRRQQNEQAYREIAKNDYLLKLLEGAEAEEAAGVLQESYGFDRLGWPVRAAAVELDDLSWKLDPMPEHRQQEWFNRFYDSLVPLLTEAGIRHVCKTSRRRIFVLIEDGVDLQALSALADRIQELHPFSVTVGVGEEAVNLTGLRRSYGEALEALSCKLIAGKGRVIRHGELKWDDALEQPSQTALPLEPLYTAVVNFDLVTVSDEIDRLFAAAAGMRSKLKIQYFVMHILLGLEHHLRAINESLANALQEETGGSPDVMLQLETIDDIRSWLRKRLFAAAEVIQRRKQKKSSKLVDEMIRYVKEQLHENVTLKEVADHLCFSPNYLGTLFKEVMGTNFSEYVIHLRMEKAGELLRDPRVKVYEVADRVGYRYMPYFSRQFKEVFGMTPGQFRRNV</sequence>